<keyword evidence="6" id="KW-1185">Reference proteome</keyword>
<dbReference type="GO" id="GO:0016787">
    <property type="term" value="F:hydrolase activity"/>
    <property type="evidence" value="ECO:0007669"/>
    <property type="project" value="UniProtKB-KW"/>
</dbReference>
<organism evidence="5 6">
    <name type="scientific">Haloarchaeobius iranensis</name>
    <dbReference type="NCBI Taxonomy" id="996166"/>
    <lineage>
        <taxon>Archaea</taxon>
        <taxon>Methanobacteriati</taxon>
        <taxon>Methanobacteriota</taxon>
        <taxon>Stenosarchaea group</taxon>
        <taxon>Halobacteria</taxon>
        <taxon>Halobacteriales</taxon>
        <taxon>Halorubellaceae</taxon>
        <taxon>Haloarchaeobius</taxon>
    </lineage>
</organism>
<dbReference type="CDD" id="cd09876">
    <property type="entry name" value="PIN_Nob1-like"/>
    <property type="match status" value="1"/>
</dbReference>
<evidence type="ECO:0000256" key="3">
    <source>
        <dbReference type="ARBA" id="ARBA00022801"/>
    </source>
</evidence>
<dbReference type="PANTHER" id="PTHR12814:SF2">
    <property type="entry name" value="RNA-BINDING PROTEIN NOB1"/>
    <property type="match status" value="1"/>
</dbReference>
<dbReference type="Proteomes" id="UP000199370">
    <property type="component" value="Unassembled WGS sequence"/>
</dbReference>
<evidence type="ECO:0000313" key="5">
    <source>
        <dbReference type="EMBL" id="SDN34666.1"/>
    </source>
</evidence>
<dbReference type="AlphaFoldDB" id="A0A1H0AP28"/>
<evidence type="ECO:0000256" key="1">
    <source>
        <dbReference type="ARBA" id="ARBA00022722"/>
    </source>
</evidence>
<dbReference type="InterPro" id="IPR039907">
    <property type="entry name" value="NOB1"/>
</dbReference>
<dbReference type="GO" id="GO:0004521">
    <property type="term" value="F:RNA endonuclease activity"/>
    <property type="evidence" value="ECO:0007669"/>
    <property type="project" value="TreeGrafter"/>
</dbReference>
<keyword evidence="1" id="KW-0540">Nuclease</keyword>
<evidence type="ECO:0000313" key="6">
    <source>
        <dbReference type="Proteomes" id="UP000199370"/>
    </source>
</evidence>
<dbReference type="RefSeq" id="WP_089736016.1">
    <property type="nucleotide sequence ID" value="NZ_FNIA01000028.1"/>
</dbReference>
<dbReference type="InterPro" id="IPR033411">
    <property type="entry name" value="Ribonuclease_PIN"/>
</dbReference>
<dbReference type="Gene3D" id="2.20.28.10">
    <property type="match status" value="1"/>
</dbReference>
<dbReference type="STRING" id="996166.SAMN05192554_12825"/>
<reference evidence="5 6" key="1">
    <citation type="submission" date="2016-10" db="EMBL/GenBank/DDBJ databases">
        <authorList>
            <person name="de Groot N.N."/>
        </authorList>
    </citation>
    <scope>NUCLEOTIDE SEQUENCE [LARGE SCALE GENOMIC DNA]</scope>
    <source>
        <strain evidence="6">EB21,IBRC-M 10013,KCTC 4048</strain>
    </source>
</reference>
<feature type="domain" description="Ribonuclease PIN" evidence="4">
    <location>
        <begin position="3"/>
        <end position="85"/>
    </location>
</feature>
<sequence>MYVLDSSAFINEYHTSNDTATIPMVRDELEGESVYRYDAMEGAGMHIHIPDTETTERVRRAARETGDLSVLSDTDVRLVAATFELDGTLVTDDYAMQNVAEKLNVAVEVIARDGIDERRDWLFQCQGCGREFDEQKDRCPICGSPLSRKNPSNS</sequence>
<protein>
    <submittedName>
        <fullName evidence="5">UPF0271 protein</fullName>
    </submittedName>
</protein>
<gene>
    <name evidence="5" type="ORF">SAMN05192554_12825</name>
</gene>
<accession>A0A1H0AP28</accession>
<evidence type="ECO:0000256" key="2">
    <source>
        <dbReference type="ARBA" id="ARBA00022723"/>
    </source>
</evidence>
<dbReference type="GO" id="GO:0046872">
    <property type="term" value="F:metal ion binding"/>
    <property type="evidence" value="ECO:0007669"/>
    <property type="project" value="UniProtKB-KW"/>
</dbReference>
<dbReference type="EMBL" id="FNIA01000028">
    <property type="protein sequence ID" value="SDN34666.1"/>
    <property type="molecule type" value="Genomic_DNA"/>
</dbReference>
<proteinExistence type="predicted"/>
<dbReference type="InterPro" id="IPR029060">
    <property type="entry name" value="PIN-like_dom_sf"/>
</dbReference>
<keyword evidence="2" id="KW-0479">Metal-binding</keyword>
<dbReference type="SUPFAM" id="SSF88723">
    <property type="entry name" value="PIN domain-like"/>
    <property type="match status" value="1"/>
</dbReference>
<name>A0A1H0AP28_9EURY</name>
<dbReference type="Pfam" id="PF17146">
    <property type="entry name" value="PIN_6"/>
    <property type="match status" value="1"/>
</dbReference>
<keyword evidence="3" id="KW-0378">Hydrolase</keyword>
<evidence type="ECO:0000259" key="4">
    <source>
        <dbReference type="Pfam" id="PF17146"/>
    </source>
</evidence>
<dbReference type="GO" id="GO:0030688">
    <property type="term" value="C:preribosome, small subunit precursor"/>
    <property type="evidence" value="ECO:0007669"/>
    <property type="project" value="TreeGrafter"/>
</dbReference>
<dbReference type="OrthoDB" id="27944at2157"/>
<dbReference type="GO" id="GO:0030490">
    <property type="term" value="P:maturation of SSU-rRNA"/>
    <property type="evidence" value="ECO:0007669"/>
    <property type="project" value="TreeGrafter"/>
</dbReference>
<dbReference type="PANTHER" id="PTHR12814">
    <property type="entry name" value="RNA-BINDING PROTEIN NOB1"/>
    <property type="match status" value="1"/>
</dbReference>
<dbReference type="Gene3D" id="3.40.50.1010">
    <property type="entry name" value="5'-nuclease"/>
    <property type="match status" value="1"/>
</dbReference>